<feature type="domain" description="Reverse transcriptase" evidence="1">
    <location>
        <begin position="61"/>
        <end position="281"/>
    </location>
</feature>
<dbReference type="InterPro" id="IPR043502">
    <property type="entry name" value="DNA/RNA_pol_sf"/>
</dbReference>
<dbReference type="InterPro" id="IPR051083">
    <property type="entry name" value="GrpII_Intron_Splice-Mob/Def"/>
</dbReference>
<protein>
    <recommendedName>
        <fullName evidence="1">Reverse transcriptase domain-containing protein</fullName>
    </recommendedName>
</protein>
<dbReference type="InterPro" id="IPR043128">
    <property type="entry name" value="Rev_trsase/Diguanyl_cyclase"/>
</dbReference>
<dbReference type="Pfam" id="PF00078">
    <property type="entry name" value="RVT_1"/>
    <property type="match status" value="1"/>
</dbReference>
<dbReference type="Gene3D" id="3.30.70.270">
    <property type="match status" value="1"/>
</dbReference>
<dbReference type="CDD" id="cd01651">
    <property type="entry name" value="RT_G2_intron"/>
    <property type="match status" value="1"/>
</dbReference>
<dbReference type="PROSITE" id="PS50878">
    <property type="entry name" value="RT_POL"/>
    <property type="match status" value="1"/>
</dbReference>
<gene>
    <name evidence="2" type="ORF">COX93_02520</name>
</gene>
<proteinExistence type="predicted"/>
<dbReference type="PANTHER" id="PTHR34047">
    <property type="entry name" value="NUCLEAR INTRON MATURASE 1, MITOCHONDRIAL-RELATED"/>
    <property type="match status" value="1"/>
</dbReference>
<evidence type="ECO:0000259" key="1">
    <source>
        <dbReference type="PROSITE" id="PS50878"/>
    </source>
</evidence>
<reference evidence="3" key="1">
    <citation type="submission" date="2017-09" db="EMBL/GenBank/DDBJ databases">
        <title>Depth-based differentiation of microbial function through sediment-hosted aquifers and enrichment of novel symbionts in the deep terrestrial subsurface.</title>
        <authorList>
            <person name="Probst A.J."/>
            <person name="Ladd B."/>
            <person name="Jarett J.K."/>
            <person name="Geller-Mcgrath D.E."/>
            <person name="Sieber C.M.K."/>
            <person name="Emerson J.B."/>
            <person name="Anantharaman K."/>
            <person name="Thomas B.C."/>
            <person name="Malmstrom R."/>
            <person name="Stieglmeier M."/>
            <person name="Klingl A."/>
            <person name="Woyke T."/>
            <person name="Ryan C.M."/>
            <person name="Banfield J.F."/>
        </authorList>
    </citation>
    <scope>NUCLEOTIDE SEQUENCE [LARGE SCALE GENOMIC DNA]</scope>
</reference>
<name>A0A2J0MFB7_9BACT</name>
<dbReference type="SUPFAM" id="SSF56672">
    <property type="entry name" value="DNA/RNA polymerases"/>
    <property type="match status" value="1"/>
</dbReference>
<comment type="caution">
    <text evidence="2">The sequence shown here is derived from an EMBL/GenBank/DDBJ whole genome shotgun (WGS) entry which is preliminary data.</text>
</comment>
<dbReference type="EMBL" id="PFOY01000036">
    <property type="protein sequence ID" value="PIZ86993.1"/>
    <property type="molecule type" value="Genomic_DNA"/>
</dbReference>
<evidence type="ECO:0000313" key="3">
    <source>
        <dbReference type="Proteomes" id="UP000228547"/>
    </source>
</evidence>
<accession>A0A2J0MFB7</accession>
<sequence length="346" mass="40367">MITMSRIQLIHNYDTIISLDNLLLAWSEFIVGKKSRKDVQEFERNLMSNVISLHQDLVNKTYKHSAYEAFKISDPKPRDIHKAKVRDRLLHHAIYRVLYPFFDRTFIADSYSCRVNKGTHKAIDRFRKFAYQASKNHTRTAWVLKGDIRKFFASIDQEVLLKIVKDYIPDRDIVSLLCEIICSFYSTEKGKGLPLGNLTSQLLINIYMNKFDQFMKHKIKAKYYIRYADDFVILSDNKQYLVDMLPEIKDFLENELNLCLHLKKVSISTIASGVDFLGWVLFPYHRVVRTITKQRMFRGIKRRKGKPETIQSYLGLVSHGNAKKLKSEIESYAVSSASSFLPKTGM</sequence>
<organism evidence="2 3">
    <name type="scientific">Candidatus Nomurabacteria bacterium CG_4_10_14_0_2_um_filter_30_12</name>
    <dbReference type="NCBI Taxonomy" id="1974727"/>
    <lineage>
        <taxon>Bacteria</taxon>
        <taxon>Candidatus Nomuraibacteriota</taxon>
    </lineage>
</organism>
<dbReference type="Proteomes" id="UP000228547">
    <property type="component" value="Unassembled WGS sequence"/>
</dbReference>
<dbReference type="AlphaFoldDB" id="A0A2J0MFB7"/>
<evidence type="ECO:0000313" key="2">
    <source>
        <dbReference type="EMBL" id="PIZ86993.1"/>
    </source>
</evidence>
<dbReference type="InterPro" id="IPR000477">
    <property type="entry name" value="RT_dom"/>
</dbReference>
<dbReference type="PANTHER" id="PTHR34047:SF8">
    <property type="entry name" value="PROTEIN YKFC"/>
    <property type="match status" value="1"/>
</dbReference>